<accession>A0A0A9BDP8</accession>
<protein>
    <submittedName>
        <fullName evidence="1">Uncharacterized protein</fullName>
    </submittedName>
</protein>
<name>A0A0A9BDP8_ARUDO</name>
<evidence type="ECO:0000313" key="1">
    <source>
        <dbReference type="EMBL" id="JAD61456.1"/>
    </source>
</evidence>
<organism evidence="1">
    <name type="scientific">Arundo donax</name>
    <name type="common">Giant reed</name>
    <name type="synonym">Donax arundinaceus</name>
    <dbReference type="NCBI Taxonomy" id="35708"/>
    <lineage>
        <taxon>Eukaryota</taxon>
        <taxon>Viridiplantae</taxon>
        <taxon>Streptophyta</taxon>
        <taxon>Embryophyta</taxon>
        <taxon>Tracheophyta</taxon>
        <taxon>Spermatophyta</taxon>
        <taxon>Magnoliopsida</taxon>
        <taxon>Liliopsida</taxon>
        <taxon>Poales</taxon>
        <taxon>Poaceae</taxon>
        <taxon>PACMAD clade</taxon>
        <taxon>Arundinoideae</taxon>
        <taxon>Arundineae</taxon>
        <taxon>Arundo</taxon>
    </lineage>
</organism>
<proteinExistence type="predicted"/>
<sequence length="45" mass="5135">MLLSAPARAAPNASVRCLAGSCRRNEADVFALVSPEWHRFRRHWK</sequence>
<dbReference type="EMBL" id="GBRH01236439">
    <property type="protein sequence ID" value="JAD61456.1"/>
    <property type="molecule type" value="Transcribed_RNA"/>
</dbReference>
<dbReference type="AlphaFoldDB" id="A0A0A9BDP8"/>
<reference evidence="1" key="2">
    <citation type="journal article" date="2015" name="Data Brief">
        <title>Shoot transcriptome of the giant reed, Arundo donax.</title>
        <authorList>
            <person name="Barrero R.A."/>
            <person name="Guerrero F.D."/>
            <person name="Moolhuijzen P."/>
            <person name="Goolsby J.A."/>
            <person name="Tidwell J."/>
            <person name="Bellgard S.E."/>
            <person name="Bellgard M.I."/>
        </authorList>
    </citation>
    <scope>NUCLEOTIDE SEQUENCE</scope>
    <source>
        <tissue evidence="1">Shoot tissue taken approximately 20 cm above the soil surface</tissue>
    </source>
</reference>
<reference evidence="1" key="1">
    <citation type="submission" date="2014-09" db="EMBL/GenBank/DDBJ databases">
        <authorList>
            <person name="Magalhaes I.L.F."/>
            <person name="Oliveira U."/>
            <person name="Santos F.R."/>
            <person name="Vidigal T.H.D.A."/>
            <person name="Brescovit A.D."/>
            <person name="Santos A.J."/>
        </authorList>
    </citation>
    <scope>NUCLEOTIDE SEQUENCE</scope>
    <source>
        <tissue evidence="1">Shoot tissue taken approximately 20 cm above the soil surface</tissue>
    </source>
</reference>